<dbReference type="InterPro" id="IPR050121">
    <property type="entry name" value="Cytochrome_P450_monoxygenase"/>
</dbReference>
<dbReference type="InterPro" id="IPR002403">
    <property type="entry name" value="Cyt_P450_E_grp-IV"/>
</dbReference>
<keyword evidence="9" id="KW-1133">Transmembrane helix</keyword>
<dbReference type="PRINTS" id="PR00385">
    <property type="entry name" value="P450"/>
</dbReference>
<keyword evidence="5 7" id="KW-0408">Iron</keyword>
<dbReference type="EMBL" id="VMNF01000011">
    <property type="protein sequence ID" value="TXC00317.1"/>
    <property type="molecule type" value="Genomic_DNA"/>
</dbReference>
<keyword evidence="3 7" id="KW-0349">Heme</keyword>
<name>A0A5C6SP44_FUSOC</name>
<organism evidence="10 11">
    <name type="scientific">Fusarium oxysporum f. sp. cubense</name>
    <dbReference type="NCBI Taxonomy" id="61366"/>
    <lineage>
        <taxon>Eukaryota</taxon>
        <taxon>Fungi</taxon>
        <taxon>Dikarya</taxon>
        <taxon>Ascomycota</taxon>
        <taxon>Pezizomycotina</taxon>
        <taxon>Sordariomycetes</taxon>
        <taxon>Hypocreomycetidae</taxon>
        <taxon>Hypocreales</taxon>
        <taxon>Nectriaceae</taxon>
        <taxon>Fusarium</taxon>
        <taxon>Fusarium oxysporum species complex</taxon>
    </lineage>
</organism>
<keyword evidence="6 8" id="KW-0503">Monooxygenase</keyword>
<dbReference type="Pfam" id="PF00067">
    <property type="entry name" value="p450"/>
    <property type="match status" value="1"/>
</dbReference>
<evidence type="ECO:0000256" key="8">
    <source>
        <dbReference type="RuleBase" id="RU000461"/>
    </source>
</evidence>
<keyword evidence="9" id="KW-0812">Transmembrane</keyword>
<comment type="cofactor">
    <cofactor evidence="1 7">
        <name>heme</name>
        <dbReference type="ChEBI" id="CHEBI:30413"/>
    </cofactor>
</comment>
<evidence type="ECO:0000256" key="1">
    <source>
        <dbReference type="ARBA" id="ARBA00001971"/>
    </source>
</evidence>
<evidence type="ECO:0000313" key="11">
    <source>
        <dbReference type="Proteomes" id="UP000321331"/>
    </source>
</evidence>
<evidence type="ECO:0000256" key="3">
    <source>
        <dbReference type="ARBA" id="ARBA00022617"/>
    </source>
</evidence>
<evidence type="ECO:0000256" key="2">
    <source>
        <dbReference type="ARBA" id="ARBA00010617"/>
    </source>
</evidence>
<evidence type="ECO:0000256" key="9">
    <source>
        <dbReference type="SAM" id="Phobius"/>
    </source>
</evidence>
<dbReference type="SUPFAM" id="SSF48264">
    <property type="entry name" value="Cytochrome P450"/>
    <property type="match status" value="1"/>
</dbReference>
<dbReference type="PANTHER" id="PTHR24305">
    <property type="entry name" value="CYTOCHROME P450"/>
    <property type="match status" value="1"/>
</dbReference>
<evidence type="ECO:0000256" key="4">
    <source>
        <dbReference type="ARBA" id="ARBA00022723"/>
    </source>
</evidence>
<feature type="binding site" description="axial binding residue" evidence="7">
    <location>
        <position position="428"/>
    </location>
    <ligand>
        <name>heme</name>
        <dbReference type="ChEBI" id="CHEBI:30413"/>
    </ligand>
    <ligandPart>
        <name>Fe</name>
        <dbReference type="ChEBI" id="CHEBI:18248"/>
    </ligandPart>
</feature>
<dbReference type="PANTHER" id="PTHR24305:SF232">
    <property type="entry name" value="P450, PUTATIVE (EUROFUNG)-RELATED"/>
    <property type="match status" value="1"/>
</dbReference>
<dbReference type="Proteomes" id="UP000321331">
    <property type="component" value="Unassembled WGS sequence"/>
</dbReference>
<dbReference type="AlphaFoldDB" id="A0A5C6SP44"/>
<accession>A0A5C6SP44</accession>
<evidence type="ECO:0000256" key="5">
    <source>
        <dbReference type="ARBA" id="ARBA00023004"/>
    </source>
</evidence>
<evidence type="ECO:0000313" key="10">
    <source>
        <dbReference type="EMBL" id="TXC00317.1"/>
    </source>
</evidence>
<comment type="caution">
    <text evidence="10">The sequence shown here is derived from an EMBL/GenBank/DDBJ whole genome shotgun (WGS) entry which is preliminary data.</text>
</comment>
<proteinExistence type="inferred from homology"/>
<comment type="similarity">
    <text evidence="2 8">Belongs to the cytochrome P450 family.</text>
</comment>
<evidence type="ECO:0000256" key="6">
    <source>
        <dbReference type="ARBA" id="ARBA00023033"/>
    </source>
</evidence>
<dbReference type="GO" id="GO:0005506">
    <property type="term" value="F:iron ion binding"/>
    <property type="evidence" value="ECO:0007669"/>
    <property type="project" value="InterPro"/>
</dbReference>
<dbReference type="InterPro" id="IPR017972">
    <property type="entry name" value="Cyt_P450_CS"/>
</dbReference>
<dbReference type="GO" id="GO:0004497">
    <property type="term" value="F:monooxygenase activity"/>
    <property type="evidence" value="ECO:0007669"/>
    <property type="project" value="UniProtKB-KW"/>
</dbReference>
<reference evidence="10 11" key="1">
    <citation type="submission" date="2019-07" db="EMBL/GenBank/DDBJ databases">
        <title>The First High-Quality Draft Genome Sequence of the Causal Agent of the Current Panama Disease Epidemic.</title>
        <authorList>
            <person name="Warmington R.J."/>
            <person name="Kay W."/>
            <person name="Jeffries A."/>
            <person name="Bebber D."/>
            <person name="Moore K."/>
            <person name="Studholme D.J."/>
        </authorList>
    </citation>
    <scope>NUCLEOTIDE SEQUENCE [LARGE SCALE GENOMIC DNA]</scope>
    <source>
        <strain evidence="10 11">TR4</strain>
    </source>
</reference>
<evidence type="ECO:0000256" key="7">
    <source>
        <dbReference type="PIRSR" id="PIRSR602403-1"/>
    </source>
</evidence>
<dbReference type="CDD" id="cd11060">
    <property type="entry name" value="CYP57A1-like"/>
    <property type="match status" value="1"/>
</dbReference>
<gene>
    <name evidence="10" type="ORF">FocTR4_00013694</name>
</gene>
<dbReference type="PROSITE" id="PS00086">
    <property type="entry name" value="CYTOCHROME_P450"/>
    <property type="match status" value="1"/>
</dbReference>
<feature type="transmembrane region" description="Helical" evidence="9">
    <location>
        <begin position="12"/>
        <end position="28"/>
    </location>
</feature>
<keyword evidence="9" id="KW-0472">Membrane</keyword>
<dbReference type="GO" id="GO:0020037">
    <property type="term" value="F:heme binding"/>
    <property type="evidence" value="ECO:0007669"/>
    <property type="project" value="InterPro"/>
</dbReference>
<dbReference type="InterPro" id="IPR001128">
    <property type="entry name" value="Cyt_P450"/>
</dbReference>
<dbReference type="InterPro" id="IPR036396">
    <property type="entry name" value="Cyt_P450_sf"/>
</dbReference>
<sequence>MITQSSPTELSYVGTAVVLFAVLLWWIISTLTSPLRPYPGPLFAKWTNLWRLYQVRTQKYQWTIQNLHKKYGPIIRIGPNLLDLDYPELIKIIYGTDRRWLKTQFYINNSSMVDGKIKHNLFSTTSPAEHAQMKKPMAKYYASSNVLTLEVKMDQVIEELCKQIDNRFLEDDKTFDLAECLGLSSALSVDYFAQIGQMPFLDWLLNKNPMVRSGPPDMSHVTHFSIAQLQRRLEQQEQRKSSEEPDFLDHFIDGMESNPDSINAKLVLNFLLANILTRADTTAITLRAIFDFLLQNQHAMTKLKSEILMLGFNGAEAVPYSRARSLPYLDAAIRESLRMHPSVAMPLERYVPNTGLTLPDGSFIPPGVAVGLNPYIIGRNEVVWGEDTHRFRPDRWLKAEDESEEEYQRRLRKMNGADLTFGGGSRICIGRHIALIHIYKAVATLVSRYDIQLADQNVRMKIVSGWFPRQTGLVVRMRKRSEMGKL</sequence>
<keyword evidence="4 7" id="KW-0479">Metal-binding</keyword>
<evidence type="ECO:0008006" key="12">
    <source>
        <dbReference type="Google" id="ProtNLM"/>
    </source>
</evidence>
<protein>
    <recommendedName>
        <fullName evidence="12">Pisatin demethylase</fullName>
    </recommendedName>
</protein>
<keyword evidence="8" id="KW-0560">Oxidoreductase</keyword>
<dbReference type="GO" id="GO:0016705">
    <property type="term" value="F:oxidoreductase activity, acting on paired donors, with incorporation or reduction of molecular oxygen"/>
    <property type="evidence" value="ECO:0007669"/>
    <property type="project" value="InterPro"/>
</dbReference>
<dbReference type="Gene3D" id="1.10.630.10">
    <property type="entry name" value="Cytochrome P450"/>
    <property type="match status" value="1"/>
</dbReference>
<dbReference type="PRINTS" id="PR00465">
    <property type="entry name" value="EP450IV"/>
</dbReference>